<comment type="caution">
    <text evidence="1">The sequence shown here is derived from an EMBL/GenBank/DDBJ whole genome shotgun (WGS) entry which is preliminary data.</text>
</comment>
<dbReference type="AlphaFoldDB" id="X1DVC5"/>
<name>X1DVC5_9ZZZZ</name>
<dbReference type="EMBL" id="BARU01000002">
    <property type="protein sequence ID" value="GAH24946.1"/>
    <property type="molecule type" value="Genomic_DNA"/>
</dbReference>
<organism evidence="1">
    <name type="scientific">marine sediment metagenome</name>
    <dbReference type="NCBI Taxonomy" id="412755"/>
    <lineage>
        <taxon>unclassified sequences</taxon>
        <taxon>metagenomes</taxon>
        <taxon>ecological metagenomes</taxon>
    </lineage>
</organism>
<protein>
    <submittedName>
        <fullName evidence="1">Uncharacterized protein</fullName>
    </submittedName>
</protein>
<proteinExistence type="predicted"/>
<reference evidence="1" key="1">
    <citation type="journal article" date="2014" name="Front. Microbiol.">
        <title>High frequency of phylogenetically diverse reductive dehalogenase-homologous genes in deep subseafloor sedimentary metagenomes.</title>
        <authorList>
            <person name="Kawai M."/>
            <person name="Futagami T."/>
            <person name="Toyoda A."/>
            <person name="Takaki Y."/>
            <person name="Nishi S."/>
            <person name="Hori S."/>
            <person name="Arai W."/>
            <person name="Tsubouchi T."/>
            <person name="Morono Y."/>
            <person name="Uchiyama I."/>
            <person name="Ito T."/>
            <person name="Fujiyama A."/>
            <person name="Inagaki F."/>
            <person name="Takami H."/>
        </authorList>
    </citation>
    <scope>NUCLEOTIDE SEQUENCE</scope>
    <source>
        <strain evidence="1">Expedition CK06-06</strain>
    </source>
</reference>
<accession>X1DVC5</accession>
<sequence>MTKYEEEEIKELIEEHKDENSAFADYAAHLLFNAAAYAA</sequence>
<evidence type="ECO:0000313" key="1">
    <source>
        <dbReference type="EMBL" id="GAH24946.1"/>
    </source>
</evidence>
<gene>
    <name evidence="1" type="ORF">S03H2_00035</name>
</gene>